<dbReference type="GO" id="GO:0042026">
    <property type="term" value="P:protein refolding"/>
    <property type="evidence" value="ECO:0007669"/>
    <property type="project" value="TreeGrafter"/>
</dbReference>
<dbReference type="GO" id="GO:0044183">
    <property type="term" value="F:protein folding chaperone"/>
    <property type="evidence" value="ECO:0007669"/>
    <property type="project" value="TreeGrafter"/>
</dbReference>
<reference evidence="6 7" key="1">
    <citation type="submission" date="2017-08" db="EMBL/GenBank/DDBJ databases">
        <title>Virgibacillus indicus sp. nov. and Virgibacillus profoundi sp. nov, two moderately halophilic bacteria isolated from marine sediment by using the Microfluidic Streak Plate.</title>
        <authorList>
            <person name="Xu B."/>
            <person name="Hu B."/>
            <person name="Wang J."/>
            <person name="Zhu Y."/>
            <person name="Huang L."/>
            <person name="Du W."/>
            <person name="Huang Y."/>
        </authorList>
    </citation>
    <scope>NUCLEOTIDE SEQUENCE [LARGE SCALE GENOMIC DNA]</scope>
    <source>
        <strain evidence="6 7">IO3-P2-C2</strain>
    </source>
</reference>
<dbReference type="Proteomes" id="UP000216498">
    <property type="component" value="Unassembled WGS sequence"/>
</dbReference>
<dbReference type="EMBL" id="NPMS01000007">
    <property type="protein sequence ID" value="OZU87850.1"/>
    <property type="molecule type" value="Genomic_DNA"/>
</dbReference>
<keyword evidence="4" id="KW-0143">Chaperone</keyword>
<evidence type="ECO:0000313" key="7">
    <source>
        <dbReference type="Proteomes" id="UP000216498"/>
    </source>
</evidence>
<dbReference type="OrthoDB" id="9776534at2"/>
<dbReference type="InterPro" id="IPR016153">
    <property type="entry name" value="Heat_shock_Hsp33_N"/>
</dbReference>
<accession>A0A265N754</accession>
<keyword evidence="2" id="KW-0862">Zinc</keyword>
<evidence type="ECO:0000256" key="5">
    <source>
        <dbReference type="ARBA" id="ARBA00023284"/>
    </source>
</evidence>
<dbReference type="SUPFAM" id="SSF64397">
    <property type="entry name" value="Hsp33 domain"/>
    <property type="match status" value="1"/>
</dbReference>
<dbReference type="SUPFAM" id="SSF118352">
    <property type="entry name" value="HSP33 redox switch-like"/>
    <property type="match status" value="1"/>
</dbReference>
<evidence type="ECO:0000256" key="3">
    <source>
        <dbReference type="ARBA" id="ARBA00023157"/>
    </source>
</evidence>
<name>A0A265N754_9BACI</name>
<dbReference type="PANTHER" id="PTHR30111">
    <property type="entry name" value="33 KDA CHAPERONIN"/>
    <property type="match status" value="1"/>
</dbReference>
<proteinExistence type="predicted"/>
<dbReference type="InterPro" id="IPR000397">
    <property type="entry name" value="Heat_shock_Hsp33"/>
</dbReference>
<evidence type="ECO:0000256" key="1">
    <source>
        <dbReference type="ARBA" id="ARBA00022490"/>
    </source>
</evidence>
<evidence type="ECO:0008006" key="8">
    <source>
        <dbReference type="Google" id="ProtNLM"/>
    </source>
</evidence>
<dbReference type="GO" id="GO:0005737">
    <property type="term" value="C:cytoplasm"/>
    <property type="evidence" value="ECO:0007669"/>
    <property type="project" value="InterPro"/>
</dbReference>
<dbReference type="Gene3D" id="3.90.1280.10">
    <property type="entry name" value="HSP33 redox switch-like"/>
    <property type="match status" value="1"/>
</dbReference>
<dbReference type="PANTHER" id="PTHR30111:SF1">
    <property type="entry name" value="33 KDA CHAPERONIN"/>
    <property type="match status" value="1"/>
</dbReference>
<evidence type="ECO:0000313" key="6">
    <source>
        <dbReference type="EMBL" id="OZU87850.1"/>
    </source>
</evidence>
<dbReference type="RefSeq" id="WP_094886538.1">
    <property type="nucleotide sequence ID" value="NZ_NPMS01000007.1"/>
</dbReference>
<protein>
    <recommendedName>
        <fullName evidence="8">Molecular chaperone Hsp33</fullName>
    </recommendedName>
</protein>
<comment type="caution">
    <text evidence="6">The sequence shown here is derived from an EMBL/GenBank/DDBJ whole genome shotgun (WGS) entry which is preliminary data.</text>
</comment>
<dbReference type="GO" id="GO:0051082">
    <property type="term" value="F:unfolded protein binding"/>
    <property type="evidence" value="ECO:0007669"/>
    <property type="project" value="InterPro"/>
</dbReference>
<evidence type="ECO:0000256" key="2">
    <source>
        <dbReference type="ARBA" id="ARBA00022833"/>
    </source>
</evidence>
<gene>
    <name evidence="6" type="ORF">CIL03_14185</name>
</gene>
<keyword evidence="1" id="KW-0963">Cytoplasm</keyword>
<keyword evidence="7" id="KW-1185">Reference proteome</keyword>
<organism evidence="6 7">
    <name type="scientific">Virgibacillus indicus</name>
    <dbReference type="NCBI Taxonomy" id="2024554"/>
    <lineage>
        <taxon>Bacteria</taxon>
        <taxon>Bacillati</taxon>
        <taxon>Bacillota</taxon>
        <taxon>Bacilli</taxon>
        <taxon>Bacillales</taxon>
        <taxon>Bacillaceae</taxon>
        <taxon>Virgibacillus</taxon>
    </lineage>
</organism>
<dbReference type="Gene3D" id="3.55.30.10">
    <property type="entry name" value="Hsp33 domain"/>
    <property type="match status" value="1"/>
</dbReference>
<keyword evidence="5" id="KW-0676">Redox-active center</keyword>
<evidence type="ECO:0000256" key="4">
    <source>
        <dbReference type="ARBA" id="ARBA00023186"/>
    </source>
</evidence>
<dbReference type="Pfam" id="PF01430">
    <property type="entry name" value="HSP33"/>
    <property type="match status" value="1"/>
</dbReference>
<dbReference type="AlphaFoldDB" id="A0A265N754"/>
<dbReference type="PIRSF" id="PIRSF005261">
    <property type="entry name" value="Heat_shock_Hsp33"/>
    <property type="match status" value="1"/>
</dbReference>
<dbReference type="InterPro" id="IPR016154">
    <property type="entry name" value="Heat_shock_Hsp33_C"/>
</dbReference>
<sequence>MKNKIIKALVFDKQVRLYFVDNTALINEIINLNGHNNRIINVALGKTVSGISLLSATLKGEQRLSATITMSNPKYKIFADTSAHGNVRGYANQSLVKASGMEDVSIQNLIGQKASIRMITGSDMNQFTGITDMPYQNIDKDLSHYFNQSEQLETYIETNLAINKENTVLYSYAMFAQLLPGAPRHLLSEMKERINTSSSFLAKLKGIDRIQIQEELRNYFSDLEIIGQVPVQFSCRCSKEMFYGMLNSLDEKELMTYIYANKIIKSSCHICGRTYQFYPTEIKTLLRKEE</sequence>
<keyword evidence="3" id="KW-1015">Disulfide bond</keyword>